<evidence type="ECO:0000256" key="1">
    <source>
        <dbReference type="SAM" id="MobiDB-lite"/>
    </source>
</evidence>
<feature type="transmembrane region" description="Helical" evidence="2">
    <location>
        <begin position="490"/>
        <end position="509"/>
    </location>
</feature>
<gene>
    <name evidence="4" type="ORF">C1I99_23725</name>
</gene>
<feature type="signal peptide" evidence="3">
    <location>
        <begin position="1"/>
        <end position="29"/>
    </location>
</feature>
<dbReference type="AlphaFoldDB" id="A0A2W2BYN7"/>
<sequence length="518" mass="53261">MLSHSTRRWLAGLGVAGALVAASATPASAEESAEDFFLYANNALVAPGGEAKSVTLYAFTEMLPKELTLTIDRSEVDDFAKVVLSDRMPGCSETGPVITCRLDGADTIDYLVDLTVTAKDSAEPGDKGELALSVAVKGRPDATARSTIEVGEGVDLQAEPSLELAGNPGATVRAPLTVTNASDRTVRGAVLLLATTPGLAPAQRHSNCSYLSAFGSSLTQCHFDQEIPGGETRQLDGSAALKIASDAWAPGRQYGQAVWFAKGDWAEFIAGFPADADWEKGSGDLLQLVSTPTARARALKQTDEDTTNNVTDIDAIVTGDQRADVAATGAELTGAVGTTVAAKVGFVNNGPAAINSYGPGELLTGALVTIPAGATVVDAPDQCSPGTVEEPTGWYGEPGGRIYFCEWFELLRKGDSAVFEFGFRIDKVGSAAGSVQLLHFDLGEPGQIADLNPENDTAPLAIKGGNGGGDDGQGGGDGGSLPITGESTGLVAGIGGLLLAAGAGGYLVARRRRTRFVA</sequence>
<keyword evidence="2" id="KW-1133">Transmembrane helix</keyword>
<evidence type="ECO:0000313" key="5">
    <source>
        <dbReference type="Proteomes" id="UP000248749"/>
    </source>
</evidence>
<feature type="region of interest" description="Disordered" evidence="1">
    <location>
        <begin position="455"/>
        <end position="482"/>
    </location>
</feature>
<dbReference type="RefSeq" id="WP_111136432.1">
    <property type="nucleotide sequence ID" value="NZ_POUB01000213.1"/>
</dbReference>
<keyword evidence="2" id="KW-0812">Transmembrane</keyword>
<accession>A0A2W2BYN7</accession>
<reference evidence="4 5" key="1">
    <citation type="submission" date="2018-01" db="EMBL/GenBank/DDBJ databases">
        <title>Draft genome sequence of Salinispora sp. 13K206.</title>
        <authorList>
            <person name="Sahin N."/>
            <person name="Saygin H."/>
            <person name="Ay H."/>
        </authorList>
    </citation>
    <scope>NUCLEOTIDE SEQUENCE [LARGE SCALE GENOMIC DNA]</scope>
    <source>
        <strain evidence="4 5">13K206</strain>
    </source>
</reference>
<feature type="compositionally biased region" description="Gly residues" evidence="1">
    <location>
        <begin position="464"/>
        <end position="479"/>
    </location>
</feature>
<dbReference type="Proteomes" id="UP000248749">
    <property type="component" value="Unassembled WGS sequence"/>
</dbReference>
<evidence type="ECO:0000256" key="3">
    <source>
        <dbReference type="SAM" id="SignalP"/>
    </source>
</evidence>
<dbReference type="OrthoDB" id="3967140at2"/>
<dbReference type="InterPro" id="IPR006311">
    <property type="entry name" value="TAT_signal"/>
</dbReference>
<proteinExistence type="predicted"/>
<feature type="chain" id="PRO_5015963115" evidence="3">
    <location>
        <begin position="30"/>
        <end position="518"/>
    </location>
</feature>
<name>A0A2W2BYN7_9ACTN</name>
<evidence type="ECO:0000256" key="2">
    <source>
        <dbReference type="SAM" id="Phobius"/>
    </source>
</evidence>
<dbReference type="NCBIfam" id="TIGR01167">
    <property type="entry name" value="LPXTG_anchor"/>
    <property type="match status" value="1"/>
</dbReference>
<keyword evidence="3" id="KW-0732">Signal</keyword>
<keyword evidence="5" id="KW-1185">Reference proteome</keyword>
<comment type="caution">
    <text evidence="4">The sequence shown here is derived from an EMBL/GenBank/DDBJ whole genome shotgun (WGS) entry which is preliminary data.</text>
</comment>
<organism evidence="4 5">
    <name type="scientific">Micromonospora deserti</name>
    <dbReference type="NCBI Taxonomy" id="2070366"/>
    <lineage>
        <taxon>Bacteria</taxon>
        <taxon>Bacillati</taxon>
        <taxon>Actinomycetota</taxon>
        <taxon>Actinomycetes</taxon>
        <taxon>Micromonosporales</taxon>
        <taxon>Micromonosporaceae</taxon>
        <taxon>Micromonospora</taxon>
    </lineage>
</organism>
<protein>
    <submittedName>
        <fullName evidence="4">Cell wall anchor protein</fullName>
    </submittedName>
</protein>
<evidence type="ECO:0000313" key="4">
    <source>
        <dbReference type="EMBL" id="PZF91212.1"/>
    </source>
</evidence>
<keyword evidence="2" id="KW-0472">Membrane</keyword>
<dbReference type="PROSITE" id="PS51318">
    <property type="entry name" value="TAT"/>
    <property type="match status" value="1"/>
</dbReference>
<dbReference type="EMBL" id="POUB01000213">
    <property type="protein sequence ID" value="PZF91212.1"/>
    <property type="molecule type" value="Genomic_DNA"/>
</dbReference>